<organism evidence="2">
    <name type="scientific">Anguilla anguilla</name>
    <name type="common">European freshwater eel</name>
    <name type="synonym">Muraena anguilla</name>
    <dbReference type="NCBI Taxonomy" id="7936"/>
    <lineage>
        <taxon>Eukaryota</taxon>
        <taxon>Metazoa</taxon>
        <taxon>Chordata</taxon>
        <taxon>Craniata</taxon>
        <taxon>Vertebrata</taxon>
        <taxon>Euteleostomi</taxon>
        <taxon>Actinopterygii</taxon>
        <taxon>Neopterygii</taxon>
        <taxon>Teleostei</taxon>
        <taxon>Anguilliformes</taxon>
        <taxon>Anguillidae</taxon>
        <taxon>Anguilla</taxon>
    </lineage>
</organism>
<dbReference type="EMBL" id="GBXM01066672">
    <property type="protein sequence ID" value="JAH41905.1"/>
    <property type="molecule type" value="Transcribed_RNA"/>
</dbReference>
<protein>
    <submittedName>
        <fullName evidence="2">Uncharacterized protein</fullName>
    </submittedName>
</protein>
<dbReference type="EMBL" id="GBXM01084997">
    <property type="protein sequence ID" value="JAH23580.1"/>
    <property type="molecule type" value="Transcribed_RNA"/>
</dbReference>
<name>A0A0E9RB87_ANGAN</name>
<proteinExistence type="predicted"/>
<sequence>MPHSQGPPQHYPQSQAYSHLNHFHPPGSVTEPQWQKIYASVWW</sequence>
<dbReference type="AlphaFoldDB" id="A0A0E9RB87"/>
<reference evidence="2" key="1">
    <citation type="submission" date="2014-11" db="EMBL/GenBank/DDBJ databases">
        <authorList>
            <person name="Amaro Gonzalez C."/>
        </authorList>
    </citation>
    <scope>NUCLEOTIDE SEQUENCE</scope>
</reference>
<dbReference type="EMBL" id="GBXM01085601">
    <property type="protein sequence ID" value="JAH22976.1"/>
    <property type="molecule type" value="Transcribed_RNA"/>
</dbReference>
<reference evidence="2" key="2">
    <citation type="journal article" date="2015" name="Fish Shellfish Immunol.">
        <title>Early steps in the European eel (Anguilla anguilla)-Vibrio vulnificus interaction in the gills: Role of the RtxA13 toxin.</title>
        <authorList>
            <person name="Callol A."/>
            <person name="Pajuelo D."/>
            <person name="Ebbesson L."/>
            <person name="Teles M."/>
            <person name="MacKenzie S."/>
            <person name="Amaro C."/>
        </authorList>
    </citation>
    <scope>NUCLEOTIDE SEQUENCE</scope>
</reference>
<evidence type="ECO:0000256" key="1">
    <source>
        <dbReference type="SAM" id="MobiDB-lite"/>
    </source>
</evidence>
<evidence type="ECO:0000313" key="2">
    <source>
        <dbReference type="EMBL" id="JAH26062.1"/>
    </source>
</evidence>
<feature type="region of interest" description="Disordered" evidence="1">
    <location>
        <begin position="1"/>
        <end position="29"/>
    </location>
</feature>
<dbReference type="EMBL" id="GBXM01082515">
    <property type="protein sequence ID" value="JAH26062.1"/>
    <property type="molecule type" value="Transcribed_RNA"/>
</dbReference>
<accession>A0A0E9RB87</accession>